<evidence type="ECO:0000256" key="2">
    <source>
        <dbReference type="ARBA" id="ARBA00022448"/>
    </source>
</evidence>
<dbReference type="PROSITE" id="PS50928">
    <property type="entry name" value="ABC_TM1"/>
    <property type="match status" value="1"/>
</dbReference>
<keyword evidence="6 7" id="KW-0472">Membrane</keyword>
<keyword evidence="11" id="KW-1185">Reference proteome</keyword>
<reference evidence="9 12" key="2">
    <citation type="submission" date="2018-05" db="EMBL/GenBank/DDBJ databases">
        <title>Genomic Encyclopedia of Type Strains, Phase IV (KMG-IV): sequencing the most valuable type-strain genomes for metagenomic binning, comparative biology and taxonomic classification.</title>
        <authorList>
            <person name="Goeker M."/>
        </authorList>
    </citation>
    <scope>NUCLEOTIDE SEQUENCE [LARGE SCALE GENOMIC DNA]</scope>
    <source>
        <strain evidence="9 12">DSM 28816</strain>
    </source>
</reference>
<gene>
    <name evidence="9" type="ORF">C8E03_101314</name>
    <name evidence="10" type="ORF">CG710_001730</name>
</gene>
<dbReference type="InterPro" id="IPR035906">
    <property type="entry name" value="MetI-like_sf"/>
</dbReference>
<dbReference type="Proteomes" id="UP000247523">
    <property type="component" value="Unassembled WGS sequence"/>
</dbReference>
<dbReference type="GO" id="GO:0055085">
    <property type="term" value="P:transmembrane transport"/>
    <property type="evidence" value="ECO:0007669"/>
    <property type="project" value="InterPro"/>
</dbReference>
<evidence type="ECO:0000256" key="7">
    <source>
        <dbReference type="RuleBase" id="RU363032"/>
    </source>
</evidence>
<evidence type="ECO:0000313" key="10">
    <source>
        <dbReference type="EMBL" id="RDY33268.1"/>
    </source>
</evidence>
<sequence length="297" mass="33234">MDKLRKNKLAVCLFLLPALILFTLIIIVPIFMSAYYSLLDWDGMTKGVLIGLKNYINLFQSPSAGFVKTLGNALLLALLSVIVQLPISLSFALLLARGIKGERFFIAVFFIPVLISTVVIGQLWLKIYNPEYGILNASLRCLGLDALTRIWLGDKQTVLVAVFIPILWQYVGYHMLLMYAGIKSVSLQLREAAMIDGASSWKVNRFIIIPMIRPVLRICVIFAVIGSLKAFDLIYVLTNGGPSHASEVPSTLMVDMIFSRNRYGFGSAIALFIIFLCFFFALLIKKIFNMRGVFDET</sequence>
<keyword evidence="5 7" id="KW-1133">Transmembrane helix</keyword>
<feature type="transmembrane region" description="Helical" evidence="7">
    <location>
        <begin position="104"/>
        <end position="125"/>
    </location>
</feature>
<accession>A0A255I8Q4</accession>
<dbReference type="Pfam" id="PF00528">
    <property type="entry name" value="BPD_transp_1"/>
    <property type="match status" value="1"/>
</dbReference>
<organism evidence="9 12">
    <name type="scientific">Lachnotalea glycerini</name>
    <dbReference type="NCBI Taxonomy" id="1763509"/>
    <lineage>
        <taxon>Bacteria</taxon>
        <taxon>Bacillati</taxon>
        <taxon>Bacillota</taxon>
        <taxon>Clostridia</taxon>
        <taxon>Lachnospirales</taxon>
        <taxon>Lachnospiraceae</taxon>
        <taxon>Lachnotalea</taxon>
    </lineage>
</organism>
<dbReference type="EMBL" id="NOKA02000001">
    <property type="protein sequence ID" value="RDY33268.1"/>
    <property type="molecule type" value="Genomic_DNA"/>
</dbReference>
<keyword evidence="3" id="KW-1003">Cell membrane</keyword>
<protein>
    <submittedName>
        <fullName evidence="9">Carbohydrate ABC transporter membrane protein 1 (CUT1 family)</fullName>
    </submittedName>
    <submittedName>
        <fullName evidence="10">Sugar ABC transporter permease</fullName>
    </submittedName>
</protein>
<evidence type="ECO:0000313" key="11">
    <source>
        <dbReference type="Proteomes" id="UP000216411"/>
    </source>
</evidence>
<feature type="transmembrane region" description="Helical" evidence="7">
    <location>
        <begin position="73"/>
        <end position="95"/>
    </location>
</feature>
<reference evidence="10 11" key="1">
    <citation type="journal article" date="2017" name="Genome Announc.">
        <title>Draft Genome Sequence of a Sporulating and Motile Strain of Lachnotalea glycerini Isolated from Water in Quebec City, Canada.</title>
        <authorList>
            <person name="Maheux A.F."/>
            <person name="Boudreau D.K."/>
            <person name="Berube E."/>
            <person name="Boissinot M."/>
            <person name="Raymond F."/>
            <person name="Brodeur S."/>
            <person name="Corbeil J."/>
            <person name="Isabel S."/>
            <person name="Omar R.F."/>
            <person name="Bergeron M.G."/>
        </authorList>
    </citation>
    <scope>NUCLEOTIDE SEQUENCE [LARGE SCALE GENOMIC DNA]</scope>
    <source>
        <strain evidence="10 11">CCRI-19302</strain>
    </source>
</reference>
<comment type="caution">
    <text evidence="9">The sequence shown here is derived from an EMBL/GenBank/DDBJ whole genome shotgun (WGS) entry which is preliminary data.</text>
</comment>
<evidence type="ECO:0000256" key="4">
    <source>
        <dbReference type="ARBA" id="ARBA00022692"/>
    </source>
</evidence>
<dbReference type="InterPro" id="IPR051393">
    <property type="entry name" value="ABC_transporter_permease"/>
</dbReference>
<feature type="transmembrane region" description="Helical" evidence="7">
    <location>
        <begin position="12"/>
        <end position="36"/>
    </location>
</feature>
<evidence type="ECO:0000313" key="9">
    <source>
        <dbReference type="EMBL" id="PXV95684.1"/>
    </source>
</evidence>
<dbReference type="InterPro" id="IPR000515">
    <property type="entry name" value="MetI-like"/>
</dbReference>
<dbReference type="PANTHER" id="PTHR30193:SF37">
    <property type="entry name" value="INNER MEMBRANE ABC TRANSPORTER PERMEASE PROTEIN YCJO"/>
    <property type="match status" value="1"/>
</dbReference>
<dbReference type="RefSeq" id="WP_094379802.1">
    <property type="nucleotide sequence ID" value="NZ_NOKA02000001.1"/>
</dbReference>
<dbReference type="AlphaFoldDB" id="A0A255I8Q4"/>
<feature type="domain" description="ABC transmembrane type-1" evidence="8">
    <location>
        <begin position="70"/>
        <end position="284"/>
    </location>
</feature>
<evidence type="ECO:0000256" key="6">
    <source>
        <dbReference type="ARBA" id="ARBA00023136"/>
    </source>
</evidence>
<dbReference type="CDD" id="cd06261">
    <property type="entry name" value="TM_PBP2"/>
    <property type="match status" value="1"/>
</dbReference>
<dbReference type="PANTHER" id="PTHR30193">
    <property type="entry name" value="ABC TRANSPORTER PERMEASE PROTEIN"/>
    <property type="match status" value="1"/>
</dbReference>
<dbReference type="GO" id="GO:0005886">
    <property type="term" value="C:plasma membrane"/>
    <property type="evidence" value="ECO:0007669"/>
    <property type="project" value="UniProtKB-SubCell"/>
</dbReference>
<feature type="transmembrane region" description="Helical" evidence="7">
    <location>
        <begin position="215"/>
        <end position="237"/>
    </location>
</feature>
<evidence type="ECO:0000256" key="3">
    <source>
        <dbReference type="ARBA" id="ARBA00022475"/>
    </source>
</evidence>
<reference evidence="10" key="3">
    <citation type="submission" date="2018-07" db="EMBL/GenBank/DDBJ databases">
        <authorList>
            <person name="Quirk P.G."/>
            <person name="Krulwich T.A."/>
        </authorList>
    </citation>
    <scope>NUCLEOTIDE SEQUENCE</scope>
    <source>
        <strain evidence="10">CCRI-19302</strain>
    </source>
</reference>
<comment type="subcellular location">
    <subcellularLocation>
        <location evidence="1 7">Cell membrane</location>
        <topology evidence="1 7">Multi-pass membrane protein</topology>
    </subcellularLocation>
</comment>
<name>A0A255I8Q4_9FIRM</name>
<dbReference type="EMBL" id="QICS01000001">
    <property type="protein sequence ID" value="PXV95684.1"/>
    <property type="molecule type" value="Genomic_DNA"/>
</dbReference>
<evidence type="ECO:0000259" key="8">
    <source>
        <dbReference type="PROSITE" id="PS50928"/>
    </source>
</evidence>
<dbReference type="Proteomes" id="UP000216411">
    <property type="component" value="Unassembled WGS sequence"/>
</dbReference>
<comment type="similarity">
    <text evidence="7">Belongs to the binding-protein-dependent transport system permease family.</text>
</comment>
<dbReference type="Gene3D" id="1.10.3720.10">
    <property type="entry name" value="MetI-like"/>
    <property type="match status" value="1"/>
</dbReference>
<evidence type="ECO:0000256" key="5">
    <source>
        <dbReference type="ARBA" id="ARBA00022989"/>
    </source>
</evidence>
<dbReference type="OrthoDB" id="42781at2"/>
<keyword evidence="2 7" id="KW-0813">Transport</keyword>
<feature type="transmembrane region" description="Helical" evidence="7">
    <location>
        <begin position="263"/>
        <end position="284"/>
    </location>
</feature>
<evidence type="ECO:0000313" key="12">
    <source>
        <dbReference type="Proteomes" id="UP000247523"/>
    </source>
</evidence>
<proteinExistence type="inferred from homology"/>
<keyword evidence="4 7" id="KW-0812">Transmembrane</keyword>
<feature type="transmembrane region" description="Helical" evidence="7">
    <location>
        <begin position="158"/>
        <end position="180"/>
    </location>
</feature>
<dbReference type="SUPFAM" id="SSF161098">
    <property type="entry name" value="MetI-like"/>
    <property type="match status" value="1"/>
</dbReference>
<evidence type="ECO:0000256" key="1">
    <source>
        <dbReference type="ARBA" id="ARBA00004651"/>
    </source>
</evidence>